<feature type="non-terminal residue" evidence="3">
    <location>
        <position position="1"/>
    </location>
</feature>
<accession>R0EZS7</accession>
<proteinExistence type="predicted"/>
<dbReference type="eggNOG" id="KOG3620">
    <property type="taxonomic scope" value="Eukaryota"/>
</dbReference>
<reference evidence="4" key="1">
    <citation type="journal article" date="2013" name="Nat. Genet.">
        <title>The Capsella rubella genome and the genomic consequences of rapid mating system evolution.</title>
        <authorList>
            <person name="Slotte T."/>
            <person name="Hazzouri K.M."/>
            <person name="Agren J.A."/>
            <person name="Koenig D."/>
            <person name="Maumus F."/>
            <person name="Guo Y.L."/>
            <person name="Steige K."/>
            <person name="Platts A.E."/>
            <person name="Escobar J.S."/>
            <person name="Newman L.K."/>
            <person name="Wang W."/>
            <person name="Mandakova T."/>
            <person name="Vello E."/>
            <person name="Smith L.M."/>
            <person name="Henz S.R."/>
            <person name="Steffen J."/>
            <person name="Takuno S."/>
            <person name="Brandvain Y."/>
            <person name="Coop G."/>
            <person name="Andolfatto P."/>
            <person name="Hu T.T."/>
            <person name="Blanchette M."/>
            <person name="Clark R.M."/>
            <person name="Quesneville H."/>
            <person name="Nordborg M."/>
            <person name="Gaut B.S."/>
            <person name="Lysak M.A."/>
            <person name="Jenkins J."/>
            <person name="Grimwood J."/>
            <person name="Chapman J."/>
            <person name="Prochnik S."/>
            <person name="Shu S."/>
            <person name="Rokhsar D."/>
            <person name="Schmutz J."/>
            <person name="Weigel D."/>
            <person name="Wright S.I."/>
        </authorList>
    </citation>
    <scope>NUCLEOTIDE SEQUENCE [LARGE SCALE GENOMIC DNA]</scope>
    <source>
        <strain evidence="4">cv. Monte Gargano</strain>
    </source>
</reference>
<organism evidence="3 4">
    <name type="scientific">Capsella rubella</name>
    <dbReference type="NCBI Taxonomy" id="81985"/>
    <lineage>
        <taxon>Eukaryota</taxon>
        <taxon>Viridiplantae</taxon>
        <taxon>Streptophyta</taxon>
        <taxon>Embryophyta</taxon>
        <taxon>Tracheophyta</taxon>
        <taxon>Spermatophyta</taxon>
        <taxon>Magnoliopsida</taxon>
        <taxon>eudicotyledons</taxon>
        <taxon>Gunneridae</taxon>
        <taxon>Pentapetalae</taxon>
        <taxon>rosids</taxon>
        <taxon>malvids</taxon>
        <taxon>Brassicales</taxon>
        <taxon>Brassicaceae</taxon>
        <taxon>Camelineae</taxon>
        <taxon>Capsella</taxon>
    </lineage>
</organism>
<feature type="transmembrane region" description="Helical" evidence="2">
    <location>
        <begin position="291"/>
        <end position="313"/>
    </location>
</feature>
<protein>
    <submittedName>
        <fullName evidence="3">Uncharacterized protein</fullName>
    </submittedName>
</protein>
<sequence>NISESKQWGQHVERESRVNAVSRREIPRCNCTGSYRFCRRHTKVQPDNNTLLPSERGATIGSSRAFHCLLLLSCLLLSSINTLHNLAEYESFGSNGFYTCYAAKGFMGFNGGDSNCVTIPKADQNVSPSSQLLCFLSVLGQENQFDSLIPFFGLAYPKGPLSGSAPIRKNLLAIVWMPLKHAHIIGFQPFTGLFRIGDTPCYKPLSKELYTKKNMRELSILVSGNVFMVNHQWEGFSLEPTESIKFLFFYHTELSWASRVVVFGVPMKATSPVLMLNICKKPVFWVHTKKFSVAVLIVAALVILIFCFNDYFIEENNKRNNCNHMELREVDKSSTITISAKMDTLLRFISKDTLQRIIEASKNSNIKPVASVSSSHKEASEDLNFTIKTAKDKKRRRNKKKKKGGINGLTPERIDVSSSHSGHSTPMSPMSLEPSTTRATTKPVRPSPKPILSQSTTFSFSGVKPMIIQRSLLASNVRALGANSKPEVKEEKTKDYKYDIWGDHLTRLHLMDRFKEVREGKSPGFDGYESESFFVKGPQNLDSHGMLVSFSDQSG</sequence>
<keyword evidence="2" id="KW-0472">Membrane</keyword>
<feature type="compositionally biased region" description="Basic residues" evidence="1">
    <location>
        <begin position="391"/>
        <end position="404"/>
    </location>
</feature>
<feature type="region of interest" description="Disordered" evidence="1">
    <location>
        <begin position="383"/>
        <end position="453"/>
    </location>
</feature>
<evidence type="ECO:0000256" key="1">
    <source>
        <dbReference type="SAM" id="MobiDB-lite"/>
    </source>
</evidence>
<keyword evidence="2" id="KW-1133">Transmembrane helix</keyword>
<evidence type="ECO:0000313" key="3">
    <source>
        <dbReference type="EMBL" id="EOA14832.1"/>
    </source>
</evidence>
<feature type="transmembrane region" description="Helical" evidence="2">
    <location>
        <begin position="256"/>
        <end position="279"/>
    </location>
</feature>
<evidence type="ECO:0000256" key="2">
    <source>
        <dbReference type="SAM" id="Phobius"/>
    </source>
</evidence>
<keyword evidence="4" id="KW-1185">Reference proteome</keyword>
<evidence type="ECO:0000313" key="4">
    <source>
        <dbReference type="Proteomes" id="UP000029121"/>
    </source>
</evidence>
<dbReference type="STRING" id="81985.R0EZS7"/>
<gene>
    <name evidence="3" type="ORF">CARUB_v10028142mg</name>
</gene>
<name>R0EZS7_9BRAS</name>
<dbReference type="Proteomes" id="UP000029121">
    <property type="component" value="Unassembled WGS sequence"/>
</dbReference>
<feature type="compositionally biased region" description="Low complexity" evidence="1">
    <location>
        <begin position="417"/>
        <end position="431"/>
    </location>
</feature>
<dbReference type="AlphaFoldDB" id="R0EZS7"/>
<keyword evidence="2" id="KW-0812">Transmembrane</keyword>
<dbReference type="EMBL" id="KB870812">
    <property type="protein sequence ID" value="EOA14832.1"/>
    <property type="molecule type" value="Genomic_DNA"/>
</dbReference>